<comment type="caution">
    <text evidence="1">The sequence shown here is derived from an EMBL/GenBank/DDBJ whole genome shotgun (WGS) entry which is preliminary data.</text>
</comment>
<dbReference type="EMBL" id="BMGY01000051">
    <property type="protein sequence ID" value="GGH90207.1"/>
    <property type="molecule type" value="Genomic_DNA"/>
</dbReference>
<dbReference type="Proteomes" id="UP000637774">
    <property type="component" value="Unassembled WGS sequence"/>
</dbReference>
<organism evidence="1 2">
    <name type="scientific">Hymenobacter frigidus</name>
    <dbReference type="NCBI Taxonomy" id="1524095"/>
    <lineage>
        <taxon>Bacteria</taxon>
        <taxon>Pseudomonadati</taxon>
        <taxon>Bacteroidota</taxon>
        <taxon>Cytophagia</taxon>
        <taxon>Cytophagales</taxon>
        <taxon>Hymenobacteraceae</taxon>
        <taxon>Hymenobacter</taxon>
    </lineage>
</organism>
<name>A0ABQ2ADE3_9BACT</name>
<protein>
    <recommendedName>
        <fullName evidence="3">Transposase</fullName>
    </recommendedName>
</protein>
<accession>A0ABQ2ADE3</accession>
<sequence length="69" mass="7984">MAEIEFSALSRQCLDRRIGSAQQLEEEALIWQAHRNAAATKVNWSFTTEKARDTLKNRYADLTKEKTQN</sequence>
<keyword evidence="2" id="KW-1185">Reference proteome</keyword>
<evidence type="ECO:0008006" key="3">
    <source>
        <dbReference type="Google" id="ProtNLM"/>
    </source>
</evidence>
<reference evidence="2" key="1">
    <citation type="journal article" date="2019" name="Int. J. Syst. Evol. Microbiol.">
        <title>The Global Catalogue of Microorganisms (GCM) 10K type strain sequencing project: providing services to taxonomists for standard genome sequencing and annotation.</title>
        <authorList>
            <consortium name="The Broad Institute Genomics Platform"/>
            <consortium name="The Broad Institute Genome Sequencing Center for Infectious Disease"/>
            <person name="Wu L."/>
            <person name="Ma J."/>
        </authorList>
    </citation>
    <scope>NUCLEOTIDE SEQUENCE [LARGE SCALE GENOMIC DNA]</scope>
    <source>
        <strain evidence="2">CGMCC 1.14966</strain>
    </source>
</reference>
<evidence type="ECO:0000313" key="1">
    <source>
        <dbReference type="EMBL" id="GGH90207.1"/>
    </source>
</evidence>
<gene>
    <name evidence="1" type="ORF">GCM10011495_35550</name>
</gene>
<proteinExistence type="predicted"/>
<evidence type="ECO:0000313" key="2">
    <source>
        <dbReference type="Proteomes" id="UP000637774"/>
    </source>
</evidence>